<dbReference type="PANTHER" id="PTHR30580">
    <property type="entry name" value="PRIMOSOMAL PROTEIN N"/>
    <property type="match status" value="1"/>
</dbReference>
<name>A0A1H9VDN4_9STRE</name>
<dbReference type="GO" id="GO:0043138">
    <property type="term" value="F:3'-5' DNA helicase activity"/>
    <property type="evidence" value="ECO:0007669"/>
    <property type="project" value="TreeGrafter"/>
</dbReference>
<evidence type="ECO:0000256" key="3">
    <source>
        <dbReference type="ARBA" id="ARBA00023125"/>
    </source>
</evidence>
<dbReference type="EMBL" id="FOGM01000022">
    <property type="protein sequence ID" value="SES19554.1"/>
    <property type="molecule type" value="Genomic_DNA"/>
</dbReference>
<gene>
    <name evidence="6" type="ORF">SAMN04487840_1224</name>
</gene>
<dbReference type="Pfam" id="PF00270">
    <property type="entry name" value="DEAD"/>
    <property type="match status" value="1"/>
</dbReference>
<evidence type="ECO:0000259" key="4">
    <source>
        <dbReference type="PROSITE" id="PS51192"/>
    </source>
</evidence>
<dbReference type="InterPro" id="IPR011545">
    <property type="entry name" value="DEAD/DEAH_box_helicase_dom"/>
</dbReference>
<dbReference type="GO" id="GO:0006270">
    <property type="term" value="P:DNA replication initiation"/>
    <property type="evidence" value="ECO:0007669"/>
    <property type="project" value="TreeGrafter"/>
</dbReference>
<keyword evidence="1" id="KW-0547">Nucleotide-binding</keyword>
<dbReference type="AlphaFoldDB" id="A0A1H9VDN4"/>
<dbReference type="Pfam" id="PF00271">
    <property type="entry name" value="Helicase_C"/>
    <property type="match status" value="1"/>
</dbReference>
<sequence>MDKLDNYYGRLFTQAQLSDALKKQAKQLPAMTKLNHHYVCNRCGSQVSLQNKLQTNVFYCRNCLVFGRNTSNGHLYYFPQKRFSKKDSLIWKGKLTPYQDDVSKGMLEGIDAKKDLLIHAVTGAGKTEMIYQSVSKIIDDGGCVCLASPRIDVCLELYKRLSRDFSCPITLLHGDSEPYKRAPLIIATTHQLLKFYQAFDLLIIDEVDAFPFVDNAVLYHAVDKAIKPNGTKIFLTATSTDELDKKVKTGTLTKLHLARRFHANPLVVPQKIWLSGVLSNMQKKKIPQKLINLLKKQRQTRYPLLIFFPNIEQGEAFTQILQTYFPEEQIAFVSSKTENRLEIVEKFRKQELSILVTTTILERGVTFPCVDVFVLLANHRLYTKSALVQISGRVGRAAERPTGELLFLHDGSTKEMRKAIAEIKAMNKKGGFAWFACSADKNFPKKNNF</sequence>
<dbReference type="PANTHER" id="PTHR30580:SF1">
    <property type="entry name" value="COMF OPERON PROTEIN 1"/>
    <property type="match status" value="1"/>
</dbReference>
<dbReference type="PROSITE" id="PS51194">
    <property type="entry name" value="HELICASE_CTER"/>
    <property type="match status" value="1"/>
</dbReference>
<protein>
    <submittedName>
        <fullName evidence="6">Competence protein ComFA</fullName>
    </submittedName>
</protein>
<dbReference type="PROSITE" id="PS51192">
    <property type="entry name" value="HELICASE_ATP_BIND_1"/>
    <property type="match status" value="1"/>
</dbReference>
<dbReference type="CDD" id="cd17925">
    <property type="entry name" value="DEXDc_ComFA"/>
    <property type="match status" value="1"/>
</dbReference>
<accession>A0A1H9VDN4</accession>
<feature type="domain" description="Helicase C-terminal" evidence="5">
    <location>
        <begin position="285"/>
        <end position="449"/>
    </location>
</feature>
<dbReference type="InterPro" id="IPR001650">
    <property type="entry name" value="Helicase_C-like"/>
</dbReference>
<evidence type="ECO:0000313" key="7">
    <source>
        <dbReference type="Proteomes" id="UP000182712"/>
    </source>
</evidence>
<dbReference type="Gene3D" id="3.40.50.300">
    <property type="entry name" value="P-loop containing nucleotide triphosphate hydrolases"/>
    <property type="match status" value="2"/>
</dbReference>
<reference evidence="6 7" key="1">
    <citation type="submission" date="2016-10" db="EMBL/GenBank/DDBJ databases">
        <authorList>
            <person name="de Groot N.N."/>
        </authorList>
    </citation>
    <scope>NUCLEOTIDE SEQUENCE [LARGE SCALE GENOMIC DNA]</scope>
    <source>
        <strain evidence="6 7">VTM2R47</strain>
    </source>
</reference>
<keyword evidence="3" id="KW-0238">DNA-binding</keyword>
<proteinExistence type="predicted"/>
<evidence type="ECO:0000256" key="2">
    <source>
        <dbReference type="ARBA" id="ARBA00022840"/>
    </source>
</evidence>
<dbReference type="SMART" id="SM00487">
    <property type="entry name" value="DEXDc"/>
    <property type="match status" value="1"/>
</dbReference>
<dbReference type="InterPro" id="IPR014001">
    <property type="entry name" value="Helicase_ATP-bd"/>
</dbReference>
<keyword evidence="2" id="KW-0067">ATP-binding</keyword>
<dbReference type="GO" id="GO:0006310">
    <property type="term" value="P:DNA recombination"/>
    <property type="evidence" value="ECO:0007669"/>
    <property type="project" value="TreeGrafter"/>
</dbReference>
<dbReference type="SMART" id="SM00490">
    <property type="entry name" value="HELICc"/>
    <property type="match status" value="1"/>
</dbReference>
<evidence type="ECO:0000313" key="6">
    <source>
        <dbReference type="EMBL" id="SES19554.1"/>
    </source>
</evidence>
<dbReference type="RefSeq" id="WP_074628256.1">
    <property type="nucleotide sequence ID" value="NZ_FOGM01000022.1"/>
</dbReference>
<feature type="domain" description="Helicase ATP-binding" evidence="4">
    <location>
        <begin position="107"/>
        <end position="257"/>
    </location>
</feature>
<dbReference type="Proteomes" id="UP000182712">
    <property type="component" value="Unassembled WGS sequence"/>
</dbReference>
<dbReference type="GO" id="GO:0006302">
    <property type="term" value="P:double-strand break repair"/>
    <property type="evidence" value="ECO:0007669"/>
    <property type="project" value="TreeGrafter"/>
</dbReference>
<dbReference type="GO" id="GO:0005524">
    <property type="term" value="F:ATP binding"/>
    <property type="evidence" value="ECO:0007669"/>
    <property type="project" value="UniProtKB-KW"/>
</dbReference>
<dbReference type="GO" id="GO:0003677">
    <property type="term" value="F:DNA binding"/>
    <property type="evidence" value="ECO:0007669"/>
    <property type="project" value="UniProtKB-KW"/>
</dbReference>
<dbReference type="SUPFAM" id="SSF52540">
    <property type="entry name" value="P-loop containing nucleoside triphosphate hydrolases"/>
    <property type="match status" value="1"/>
</dbReference>
<dbReference type="InterPro" id="IPR027417">
    <property type="entry name" value="P-loop_NTPase"/>
</dbReference>
<evidence type="ECO:0000256" key="1">
    <source>
        <dbReference type="ARBA" id="ARBA00022741"/>
    </source>
</evidence>
<evidence type="ECO:0000259" key="5">
    <source>
        <dbReference type="PROSITE" id="PS51194"/>
    </source>
</evidence>
<organism evidence="6 7">
    <name type="scientific">Streptococcus gallolyticus</name>
    <dbReference type="NCBI Taxonomy" id="315405"/>
    <lineage>
        <taxon>Bacteria</taxon>
        <taxon>Bacillati</taxon>
        <taxon>Bacillota</taxon>
        <taxon>Bacilli</taxon>
        <taxon>Lactobacillales</taxon>
        <taxon>Streptococcaceae</taxon>
        <taxon>Streptococcus</taxon>
    </lineage>
</organism>